<organism evidence="1 2">
    <name type="scientific">Ancylostoma ceylanicum</name>
    <dbReference type="NCBI Taxonomy" id="53326"/>
    <lineage>
        <taxon>Eukaryota</taxon>
        <taxon>Metazoa</taxon>
        <taxon>Ecdysozoa</taxon>
        <taxon>Nematoda</taxon>
        <taxon>Chromadorea</taxon>
        <taxon>Rhabditida</taxon>
        <taxon>Rhabditina</taxon>
        <taxon>Rhabditomorpha</taxon>
        <taxon>Strongyloidea</taxon>
        <taxon>Ancylostomatidae</taxon>
        <taxon>Ancylostomatinae</taxon>
        <taxon>Ancylostoma</taxon>
    </lineage>
</organism>
<dbReference type="OrthoDB" id="1414216at2759"/>
<evidence type="ECO:0000313" key="2">
    <source>
        <dbReference type="Proteomes" id="UP000024635"/>
    </source>
</evidence>
<proteinExistence type="predicted"/>
<dbReference type="Proteomes" id="UP000024635">
    <property type="component" value="Unassembled WGS sequence"/>
</dbReference>
<keyword evidence="2" id="KW-1185">Reference proteome</keyword>
<comment type="caution">
    <text evidence="1">The sequence shown here is derived from an EMBL/GenBank/DDBJ whole genome shotgun (WGS) entry which is preliminary data.</text>
</comment>
<dbReference type="EMBL" id="JARK01001339">
    <property type="protein sequence ID" value="EYC32239.1"/>
    <property type="molecule type" value="Genomic_DNA"/>
</dbReference>
<evidence type="ECO:0000313" key="1">
    <source>
        <dbReference type="EMBL" id="EYC32239.1"/>
    </source>
</evidence>
<reference evidence="2" key="1">
    <citation type="journal article" date="2015" name="Nat. Genet.">
        <title>The genome and transcriptome of the zoonotic hookworm Ancylostoma ceylanicum identify infection-specific gene families.</title>
        <authorList>
            <person name="Schwarz E.M."/>
            <person name="Hu Y."/>
            <person name="Antoshechkin I."/>
            <person name="Miller M.M."/>
            <person name="Sternberg P.W."/>
            <person name="Aroian R.V."/>
        </authorList>
    </citation>
    <scope>NUCLEOTIDE SEQUENCE</scope>
    <source>
        <strain evidence="2">HY135</strain>
    </source>
</reference>
<sequence>MPLGHASNDSHLSFENCKRNKNTVNLSENFRLNLIEIAVFAFSGKIRDVCHKGACGAVVRGSLCTHTVDGSIAPVAYQAIHLSVVGKLVPQESAMMRH</sequence>
<dbReference type="AlphaFoldDB" id="A0A016VXA8"/>
<accession>A0A016VXA8</accession>
<protein>
    <submittedName>
        <fullName evidence="1">Uncharacterized protein</fullName>
    </submittedName>
</protein>
<name>A0A016VXA8_9BILA</name>
<gene>
    <name evidence="1" type="primary">Acey_s0003.g1471</name>
    <name evidence="1" type="ORF">Y032_0003g1471</name>
</gene>